<reference evidence="1 2" key="1">
    <citation type="submission" date="2015-01" db="EMBL/GenBank/DDBJ databases">
        <title>Evolution of Trichinella species and genotypes.</title>
        <authorList>
            <person name="Korhonen P.K."/>
            <person name="Edoardo P."/>
            <person name="Giuseppe L.R."/>
            <person name="Gasser R.B."/>
        </authorList>
    </citation>
    <scope>NUCLEOTIDE SEQUENCE [LARGE SCALE GENOMIC DNA]</scope>
    <source>
        <strain evidence="1">ISS588</strain>
    </source>
</reference>
<dbReference type="EMBL" id="JYDS01000007">
    <property type="protein sequence ID" value="KRZ33782.1"/>
    <property type="molecule type" value="Genomic_DNA"/>
</dbReference>
<protein>
    <submittedName>
        <fullName evidence="1">Uncharacterized protein</fullName>
    </submittedName>
</protein>
<organism evidence="1 2">
    <name type="scientific">Trichinella pseudospiralis</name>
    <name type="common">Parasitic roundworm</name>
    <dbReference type="NCBI Taxonomy" id="6337"/>
    <lineage>
        <taxon>Eukaryota</taxon>
        <taxon>Metazoa</taxon>
        <taxon>Ecdysozoa</taxon>
        <taxon>Nematoda</taxon>
        <taxon>Enoplea</taxon>
        <taxon>Dorylaimia</taxon>
        <taxon>Trichinellida</taxon>
        <taxon>Trichinellidae</taxon>
        <taxon>Trichinella</taxon>
    </lineage>
</organism>
<sequence length="96" mass="11037">MNAFWIFFPKKVHFVEVKISSTGDLTKPSNNSSSVYVFTGEASSLNAASHIIRARCGEEISARNTFMTFCRIIFRLSYYHQICIELHFINCYTTIN</sequence>
<dbReference type="Proteomes" id="UP000054805">
    <property type="component" value="Unassembled WGS sequence"/>
</dbReference>
<evidence type="ECO:0000313" key="2">
    <source>
        <dbReference type="Proteomes" id="UP000054805"/>
    </source>
</evidence>
<accession>A0A0V1JFN9</accession>
<keyword evidence="2" id="KW-1185">Reference proteome</keyword>
<evidence type="ECO:0000313" key="1">
    <source>
        <dbReference type="EMBL" id="KRZ33782.1"/>
    </source>
</evidence>
<dbReference type="AlphaFoldDB" id="A0A0V1JFN9"/>
<comment type="caution">
    <text evidence="1">The sequence shown here is derived from an EMBL/GenBank/DDBJ whole genome shotgun (WGS) entry which is preliminary data.</text>
</comment>
<name>A0A0V1JFN9_TRIPS</name>
<proteinExistence type="predicted"/>
<gene>
    <name evidence="1" type="ORF">T4B_9753</name>
</gene>